<sequence>MPTTVGDALIKTSDVKQLDLQREEKRREEKRRERERREEEERRGDGGDGGGGREGRLTVMPMDVVVVVDDDDNVDEDVDSLSLMRDIKHLPEAVRSSVRSGIVLFNLTRVVEELIFNSLDARATKLQFCHSKGFKAAYWLGVRRENMVGGNRAMIGLGMRDIKHLPEAVRSSVRSGIVLFNLTRVVEELIFNSLDARATKVSVAVGVGTHYIKVVDNGCGITWDGLVLLGERYATSKVDQLANINAISGSFGYRGEALSSISDVSLLEVITKAHGRPNGYREVMKAWIGCKWLYLGIDDGRQDVGTTVIVRDLFYNQPVRRKHIQSSPKKVLHSVKKCVLRIAIVHPKVFFKVVDIESEDEFCTTPSSSPLSLLTSGFGIEIFSSLHELNVSDGVLKLSGYMSSPRDTSFVKACQFVCIREVDYLVSVQRNARVYVNCRLVTALYVIVRDLFYNQPVRRKHIQSSPKKVLHSVKKCVLRIAIVHPKVFFKVVDIESEDEFCTTPSSSPLSLLTSGFGIEIFSSLHELNVSDGVLKLSGYMSSPRDTSFVKVATICNLCEKNDGEEYALPGGCHTIGFASCQLHKTDHLVHESILLHHANFLISPRSINLA</sequence>
<organism evidence="5 6">
    <name type="scientific">Camellia sinensis var. sinensis</name>
    <name type="common">China tea</name>
    <dbReference type="NCBI Taxonomy" id="542762"/>
    <lineage>
        <taxon>Eukaryota</taxon>
        <taxon>Viridiplantae</taxon>
        <taxon>Streptophyta</taxon>
        <taxon>Embryophyta</taxon>
        <taxon>Tracheophyta</taxon>
        <taxon>Spermatophyta</taxon>
        <taxon>Magnoliopsida</taxon>
        <taxon>eudicotyledons</taxon>
        <taxon>Gunneridae</taxon>
        <taxon>Pentapetalae</taxon>
        <taxon>asterids</taxon>
        <taxon>Ericales</taxon>
        <taxon>Theaceae</taxon>
        <taxon>Camellia</taxon>
    </lineage>
</organism>
<dbReference type="InterPro" id="IPR036890">
    <property type="entry name" value="HATPase_C_sf"/>
</dbReference>
<dbReference type="FunFam" id="3.30.565.10:FF:000003">
    <property type="entry name" value="DNA mismatch repair endonuclease MutL"/>
    <property type="match status" value="1"/>
</dbReference>
<evidence type="ECO:0000256" key="1">
    <source>
        <dbReference type="ARBA" id="ARBA00006082"/>
    </source>
</evidence>
<accession>A0A4S4DEP1</accession>
<reference evidence="5 6" key="1">
    <citation type="journal article" date="2018" name="Proc. Natl. Acad. Sci. U.S.A.">
        <title>Draft genome sequence of Camellia sinensis var. sinensis provides insights into the evolution of the tea genome and tea quality.</title>
        <authorList>
            <person name="Wei C."/>
            <person name="Yang H."/>
            <person name="Wang S."/>
            <person name="Zhao J."/>
            <person name="Liu C."/>
            <person name="Gao L."/>
            <person name="Xia E."/>
            <person name="Lu Y."/>
            <person name="Tai Y."/>
            <person name="She G."/>
            <person name="Sun J."/>
            <person name="Cao H."/>
            <person name="Tong W."/>
            <person name="Gao Q."/>
            <person name="Li Y."/>
            <person name="Deng W."/>
            <person name="Jiang X."/>
            <person name="Wang W."/>
            <person name="Chen Q."/>
            <person name="Zhang S."/>
            <person name="Li H."/>
            <person name="Wu J."/>
            <person name="Wang P."/>
            <person name="Li P."/>
            <person name="Shi C."/>
            <person name="Zheng F."/>
            <person name="Jian J."/>
            <person name="Huang B."/>
            <person name="Shan D."/>
            <person name="Shi M."/>
            <person name="Fang C."/>
            <person name="Yue Y."/>
            <person name="Li F."/>
            <person name="Li D."/>
            <person name="Wei S."/>
            <person name="Han B."/>
            <person name="Jiang C."/>
            <person name="Yin Y."/>
            <person name="Xia T."/>
            <person name="Zhang Z."/>
            <person name="Bennetzen J.L."/>
            <person name="Zhao S."/>
            <person name="Wan X."/>
        </authorList>
    </citation>
    <scope>NUCLEOTIDE SEQUENCE [LARGE SCALE GENOMIC DNA]</scope>
    <source>
        <strain evidence="6">cv. Shuchazao</strain>
        <tissue evidence="5">Leaf</tissue>
    </source>
</reference>
<evidence type="ECO:0000256" key="3">
    <source>
        <dbReference type="ARBA" id="ARBA00023204"/>
    </source>
</evidence>
<proteinExistence type="inferred from homology"/>
<dbReference type="Pfam" id="PF13589">
    <property type="entry name" value="HATPase_c_3"/>
    <property type="match status" value="1"/>
</dbReference>
<evidence type="ECO:0000313" key="6">
    <source>
        <dbReference type="Proteomes" id="UP000306102"/>
    </source>
</evidence>
<feature type="compositionally biased region" description="Basic and acidic residues" evidence="4">
    <location>
        <begin position="13"/>
        <end position="56"/>
    </location>
</feature>
<dbReference type="GO" id="GO:0032300">
    <property type="term" value="C:mismatch repair complex"/>
    <property type="evidence" value="ECO:0007669"/>
    <property type="project" value="InterPro"/>
</dbReference>
<feature type="region of interest" description="Disordered" evidence="4">
    <location>
        <begin position="1"/>
        <end position="56"/>
    </location>
</feature>
<dbReference type="Gene3D" id="3.30.565.10">
    <property type="entry name" value="Histidine kinase-like ATPase, C-terminal domain"/>
    <property type="match status" value="3"/>
</dbReference>
<dbReference type="SUPFAM" id="SSF55874">
    <property type="entry name" value="ATPase domain of HSP90 chaperone/DNA topoisomerase II/histidine kinase"/>
    <property type="match status" value="2"/>
</dbReference>
<keyword evidence="2" id="KW-0227">DNA damage</keyword>
<keyword evidence="3" id="KW-0234">DNA repair</keyword>
<evidence type="ECO:0000256" key="4">
    <source>
        <dbReference type="SAM" id="MobiDB-lite"/>
    </source>
</evidence>
<comment type="similarity">
    <text evidence="1">Belongs to the DNA mismatch repair MutL/HexB family.</text>
</comment>
<dbReference type="GO" id="GO:0140664">
    <property type="term" value="F:ATP-dependent DNA damage sensor activity"/>
    <property type="evidence" value="ECO:0007669"/>
    <property type="project" value="InterPro"/>
</dbReference>
<dbReference type="GO" id="GO:0016887">
    <property type="term" value="F:ATP hydrolysis activity"/>
    <property type="evidence" value="ECO:0007669"/>
    <property type="project" value="InterPro"/>
</dbReference>
<dbReference type="InterPro" id="IPR038973">
    <property type="entry name" value="MutL/Mlh/Pms-like"/>
</dbReference>
<dbReference type="PANTHER" id="PTHR10073">
    <property type="entry name" value="DNA MISMATCH REPAIR PROTEIN MLH, PMS, MUTL"/>
    <property type="match status" value="1"/>
</dbReference>
<gene>
    <name evidence="5" type="ORF">TEA_015873</name>
</gene>
<evidence type="ECO:0000256" key="2">
    <source>
        <dbReference type="ARBA" id="ARBA00022763"/>
    </source>
</evidence>
<keyword evidence="6" id="KW-1185">Reference proteome</keyword>
<dbReference type="STRING" id="542762.A0A4S4DEP1"/>
<protein>
    <submittedName>
        <fullName evidence="5">Uncharacterized protein</fullName>
    </submittedName>
</protein>
<comment type="caution">
    <text evidence="5">The sequence shown here is derived from an EMBL/GenBank/DDBJ whole genome shotgun (WGS) entry which is preliminary data.</text>
</comment>
<dbReference type="GO" id="GO:0006298">
    <property type="term" value="P:mismatch repair"/>
    <property type="evidence" value="ECO:0007669"/>
    <property type="project" value="InterPro"/>
</dbReference>
<dbReference type="EMBL" id="SDRB02011487">
    <property type="protein sequence ID" value="THG01160.1"/>
    <property type="molecule type" value="Genomic_DNA"/>
</dbReference>
<dbReference type="AlphaFoldDB" id="A0A4S4DEP1"/>
<dbReference type="PANTHER" id="PTHR10073:SF47">
    <property type="entry name" value="DNA MISMATCH REPAIR PROTEIN MLH3"/>
    <property type="match status" value="1"/>
</dbReference>
<dbReference type="Proteomes" id="UP000306102">
    <property type="component" value="Unassembled WGS sequence"/>
</dbReference>
<evidence type="ECO:0000313" key="5">
    <source>
        <dbReference type="EMBL" id="THG01160.1"/>
    </source>
</evidence>
<name>A0A4S4DEP1_CAMSN</name>